<dbReference type="RefSeq" id="WP_002436714.1">
    <property type="nucleotide sequence ID" value="NZ_BAFF01000008.1"/>
</dbReference>
<reference evidence="1 2" key="1">
    <citation type="submission" date="2012-02" db="EMBL/GenBank/DDBJ databases">
        <title>Whole genome shotgun sequence of Escherichia hermannii NBRC 105704.</title>
        <authorList>
            <person name="Yoshida I."/>
            <person name="Hosoyama A."/>
            <person name="Tsuchikane K."/>
            <person name="Katsumata H."/>
            <person name="Yamazaki S."/>
            <person name="Fujita N."/>
        </authorList>
    </citation>
    <scope>NUCLEOTIDE SEQUENCE [LARGE SCALE GENOMIC DNA]</scope>
    <source>
        <strain evidence="1 2">NBRC 105704</strain>
    </source>
</reference>
<gene>
    <name evidence="1" type="primary">htrL</name>
    <name evidence="1" type="ORF">EH105704_08_00920</name>
</gene>
<name>H5V406_ATLHE</name>
<dbReference type="Proteomes" id="UP000010297">
    <property type="component" value="Unassembled WGS sequence"/>
</dbReference>
<evidence type="ECO:0000313" key="2">
    <source>
        <dbReference type="Proteomes" id="UP000010297"/>
    </source>
</evidence>
<accession>H5V406</accession>
<dbReference type="InterPro" id="IPR011735">
    <property type="entry name" value="WlaTC/HtrL_glycosyltransf"/>
</dbReference>
<dbReference type="EMBL" id="BAFF01000008">
    <property type="protein sequence ID" value="GAB52714.1"/>
    <property type="molecule type" value="Genomic_DNA"/>
</dbReference>
<dbReference type="GeneID" id="92830803"/>
<evidence type="ECO:0000313" key="1">
    <source>
        <dbReference type="EMBL" id="GAB52714.1"/>
    </source>
</evidence>
<keyword evidence="2" id="KW-1185">Reference proteome</keyword>
<comment type="caution">
    <text evidence="1">The sequence shown here is derived from an EMBL/GenBank/DDBJ whole genome shotgun (WGS) entry which is preliminary data.</text>
</comment>
<dbReference type="Pfam" id="PF09612">
    <property type="entry name" value="HtrL_YibB"/>
    <property type="match status" value="1"/>
</dbReference>
<dbReference type="NCBIfam" id="NF008462">
    <property type="entry name" value="PRK11346.1"/>
    <property type="match status" value="1"/>
</dbReference>
<dbReference type="NCBIfam" id="TIGR02192">
    <property type="entry name" value="HtrL_YibB"/>
    <property type="match status" value="1"/>
</dbReference>
<dbReference type="eggNOG" id="ENOG502ZACE">
    <property type="taxonomic scope" value="Bacteria"/>
</dbReference>
<organism evidence="1 2">
    <name type="scientific">Atlantibacter hermannii NBRC 105704</name>
    <dbReference type="NCBI Taxonomy" id="1115512"/>
    <lineage>
        <taxon>Bacteria</taxon>
        <taxon>Pseudomonadati</taxon>
        <taxon>Pseudomonadota</taxon>
        <taxon>Gammaproteobacteria</taxon>
        <taxon>Enterobacterales</taxon>
        <taxon>Enterobacteriaceae</taxon>
        <taxon>Atlantibacter</taxon>
    </lineage>
</organism>
<sequence>MKSSTTIVTAYFDIGRGEWTANKGFREKLARSSDVYFDYFKRLAALENNMVVFTSPDLKERIEKIREGKPTTVITLDIKKKFKHIRSRIEKIQQDVNFKKKLAEHQLKNPEYWSPDYVLVCNLKTYFVNKAIDAGLVNTARVAWIDFGYCRTPAVTRNIKCWDHPFDKDKMHFFTIQKGLNVSSLQQAFDFMIGNHVYIIGGAIVGTPEKWREFYPLVTESQKLTLNNNIVDDDQGIFVMCYYKQPALFRLNYLGRGKWFDLFRCFPNSMFQSKLQALRIFIRRK</sequence>
<protein>
    <submittedName>
        <fullName evidence="1">HtrL protein</fullName>
    </submittedName>
</protein>
<proteinExistence type="predicted"/>
<dbReference type="AlphaFoldDB" id="H5V406"/>